<evidence type="ECO:0000256" key="3">
    <source>
        <dbReference type="ARBA" id="ARBA00022833"/>
    </source>
</evidence>
<protein>
    <recommendedName>
        <fullName evidence="6">GRF-type domain-containing protein</fullName>
    </recommendedName>
</protein>
<reference evidence="7 8" key="1">
    <citation type="submission" date="2019-01" db="EMBL/GenBank/DDBJ databases">
        <title>Sequencing of cultivated peanut Arachis hypogaea provides insights into genome evolution and oil improvement.</title>
        <authorList>
            <person name="Chen X."/>
        </authorList>
    </citation>
    <scope>NUCLEOTIDE SEQUENCE [LARGE SCALE GENOMIC DNA]</scope>
    <source>
        <strain evidence="8">cv. Fuhuasheng</strain>
        <tissue evidence="7">Leaves</tissue>
    </source>
</reference>
<evidence type="ECO:0000259" key="6">
    <source>
        <dbReference type="Pfam" id="PF06839"/>
    </source>
</evidence>
<feature type="domain" description="GRF-type" evidence="6">
    <location>
        <begin position="40"/>
        <end position="72"/>
    </location>
</feature>
<comment type="caution">
    <text evidence="7">The sequence shown here is derived from an EMBL/GenBank/DDBJ whole genome shotgun (WGS) entry which is preliminary data.</text>
</comment>
<keyword evidence="3" id="KW-0862">Zinc</keyword>
<dbReference type="AlphaFoldDB" id="A0A445EPU1"/>
<dbReference type="GO" id="GO:0008270">
    <property type="term" value="F:zinc ion binding"/>
    <property type="evidence" value="ECO:0007669"/>
    <property type="project" value="UniProtKB-KW"/>
</dbReference>
<keyword evidence="8" id="KW-1185">Reference proteome</keyword>
<evidence type="ECO:0000313" key="8">
    <source>
        <dbReference type="Proteomes" id="UP000289738"/>
    </source>
</evidence>
<evidence type="ECO:0000256" key="4">
    <source>
        <dbReference type="SAM" id="MobiDB-lite"/>
    </source>
</evidence>
<feature type="transmembrane region" description="Helical" evidence="5">
    <location>
        <begin position="141"/>
        <end position="160"/>
    </location>
</feature>
<accession>A0A445EPU1</accession>
<feature type="compositionally biased region" description="Polar residues" evidence="4">
    <location>
        <begin position="1"/>
        <end position="13"/>
    </location>
</feature>
<dbReference type="Proteomes" id="UP000289738">
    <property type="component" value="Chromosome A01"/>
</dbReference>
<proteinExistence type="predicted"/>
<dbReference type="InterPro" id="IPR010666">
    <property type="entry name" value="Znf_GRF"/>
</dbReference>
<evidence type="ECO:0000256" key="5">
    <source>
        <dbReference type="SAM" id="Phobius"/>
    </source>
</evidence>
<keyword evidence="2" id="KW-0863">Zinc-finger</keyword>
<feature type="region of interest" description="Disordered" evidence="4">
    <location>
        <begin position="1"/>
        <end position="28"/>
    </location>
</feature>
<sequence length="162" mass="18057">MATSKRSTSSWSCQGGRHGGSNGNGLKHAENSKVEKVEFSKGTPENSGRLFFGCPLYKEKLLHCKFFAWVDQLFDINLDYDCLEDVAMDGCETAGHVSYMFATNIAGLEHKVMELQSRVDMLETHQNVVPEIEWKTRCFNVVFIIIMCALLVLVMGVGIASL</sequence>
<keyword evidence="5" id="KW-0472">Membrane</keyword>
<keyword evidence="1" id="KW-0479">Metal-binding</keyword>
<dbReference type="EMBL" id="SDMP01000001">
    <property type="protein sequence ID" value="RYR77484.1"/>
    <property type="molecule type" value="Genomic_DNA"/>
</dbReference>
<keyword evidence="5" id="KW-1133">Transmembrane helix</keyword>
<evidence type="ECO:0000256" key="2">
    <source>
        <dbReference type="ARBA" id="ARBA00022771"/>
    </source>
</evidence>
<evidence type="ECO:0000313" key="7">
    <source>
        <dbReference type="EMBL" id="RYR77484.1"/>
    </source>
</evidence>
<gene>
    <name evidence="7" type="ORF">Ahy_A01g001976</name>
</gene>
<dbReference type="Pfam" id="PF06839">
    <property type="entry name" value="Zn_ribbon_GRF"/>
    <property type="match status" value="1"/>
</dbReference>
<organism evidence="7 8">
    <name type="scientific">Arachis hypogaea</name>
    <name type="common">Peanut</name>
    <dbReference type="NCBI Taxonomy" id="3818"/>
    <lineage>
        <taxon>Eukaryota</taxon>
        <taxon>Viridiplantae</taxon>
        <taxon>Streptophyta</taxon>
        <taxon>Embryophyta</taxon>
        <taxon>Tracheophyta</taxon>
        <taxon>Spermatophyta</taxon>
        <taxon>Magnoliopsida</taxon>
        <taxon>eudicotyledons</taxon>
        <taxon>Gunneridae</taxon>
        <taxon>Pentapetalae</taxon>
        <taxon>rosids</taxon>
        <taxon>fabids</taxon>
        <taxon>Fabales</taxon>
        <taxon>Fabaceae</taxon>
        <taxon>Papilionoideae</taxon>
        <taxon>50 kb inversion clade</taxon>
        <taxon>dalbergioids sensu lato</taxon>
        <taxon>Dalbergieae</taxon>
        <taxon>Pterocarpus clade</taxon>
        <taxon>Arachis</taxon>
    </lineage>
</organism>
<keyword evidence="5" id="KW-0812">Transmembrane</keyword>
<evidence type="ECO:0000256" key="1">
    <source>
        <dbReference type="ARBA" id="ARBA00022723"/>
    </source>
</evidence>
<name>A0A445EPU1_ARAHY</name>